<name>A0ABY6L9W1_9ARAC</name>
<proteinExistence type="predicted"/>
<sequence length="450" mass="52637">MERQCVAVYSIFEERFFRASCNSNATAGFLHAIIIRQLPLKHILSYNGGFDGYFVGVLQQIFEASSVFGASPLSLQQNTICFVPKMYDVLNLRSSQPISMPTVDYWVISGILLEQMRPHFYRLLPEGRACLFWKSRRHSPSQEIPYPHFSITQWCHARVHYQRYLLHTCHKSSPLRLLEHLIDRGNDLAYACDIILLIRSDEQFELNNLFCLHCKVEEYICEKNRKQIHNEQINMLIYLLGDEVDDIFLSFRLSNVCASKYSVGLDKFNQYFIGIRDPNSINVPKKRGGRIRKYICELFVLAERCNFGQLKRELIRDNLQLVFKNYFFQKRLQLIPDLAMDKAIEIARQIEAVRMQQKTFGEDSLGNTNINFVKSKTREKSILITSSRKKLESQVSVETFIKQEKLKKLKDHFIKQCQTKLGSQVTTREYNTFLGHFCPNHVSDKIWIDT</sequence>
<reference evidence="1 2" key="1">
    <citation type="submission" date="2022-01" db="EMBL/GenBank/DDBJ databases">
        <title>A chromosomal length assembly of Cordylochernes scorpioides.</title>
        <authorList>
            <person name="Zeh D."/>
            <person name="Zeh J."/>
        </authorList>
    </citation>
    <scope>NUCLEOTIDE SEQUENCE [LARGE SCALE GENOMIC DNA]</scope>
    <source>
        <strain evidence="1">IN4F17</strain>
        <tissue evidence="1">Whole Body</tissue>
    </source>
</reference>
<accession>A0ABY6L9W1</accession>
<organism evidence="1 2">
    <name type="scientific">Cordylochernes scorpioides</name>
    <dbReference type="NCBI Taxonomy" id="51811"/>
    <lineage>
        <taxon>Eukaryota</taxon>
        <taxon>Metazoa</taxon>
        <taxon>Ecdysozoa</taxon>
        <taxon>Arthropoda</taxon>
        <taxon>Chelicerata</taxon>
        <taxon>Arachnida</taxon>
        <taxon>Pseudoscorpiones</taxon>
        <taxon>Cheliferoidea</taxon>
        <taxon>Chernetidae</taxon>
        <taxon>Cordylochernes</taxon>
    </lineage>
</organism>
<protein>
    <submittedName>
        <fullName evidence="1">Uncharacterized protein</fullName>
    </submittedName>
</protein>
<evidence type="ECO:0000313" key="1">
    <source>
        <dbReference type="EMBL" id="UYV76245.1"/>
    </source>
</evidence>
<dbReference type="EMBL" id="CP092875">
    <property type="protein sequence ID" value="UYV76245.1"/>
    <property type="molecule type" value="Genomic_DNA"/>
</dbReference>
<evidence type="ECO:0000313" key="2">
    <source>
        <dbReference type="Proteomes" id="UP001235939"/>
    </source>
</evidence>
<dbReference type="Proteomes" id="UP001235939">
    <property type="component" value="Chromosome 13"/>
</dbReference>
<keyword evidence="2" id="KW-1185">Reference proteome</keyword>
<gene>
    <name evidence="1" type="ORF">LAZ67_13003151</name>
</gene>